<dbReference type="Proteomes" id="UP000291116">
    <property type="component" value="Unassembled WGS sequence"/>
</dbReference>
<dbReference type="PANTHER" id="PTHR15336">
    <property type="entry name" value="UBIQUINOL-CYTOCHROME C REDUCTASE COMPLEX 7.8 KDA PROTEIN"/>
    <property type="match status" value="1"/>
</dbReference>
<dbReference type="Pfam" id="PF02320">
    <property type="entry name" value="UCR_hinge"/>
    <property type="match status" value="1"/>
</dbReference>
<evidence type="ECO:0000256" key="1">
    <source>
        <dbReference type="ARBA" id="ARBA00004137"/>
    </source>
</evidence>
<keyword evidence="8" id="KW-0472">Membrane</keyword>
<dbReference type="Gene3D" id="1.10.287.20">
    <property type="entry name" value="Ubiquinol-cytochrome C reductase hinge domain"/>
    <property type="match status" value="1"/>
</dbReference>
<dbReference type="InterPro" id="IPR036811">
    <property type="entry name" value="Ubol_cytC_Rdtase_hinge_dom_sf"/>
</dbReference>
<keyword evidence="5" id="KW-0999">Mitochondrion inner membrane</keyword>
<evidence type="ECO:0000313" key="11">
    <source>
        <dbReference type="EMBL" id="VEU38880.1"/>
    </source>
</evidence>
<evidence type="ECO:0000256" key="2">
    <source>
        <dbReference type="ARBA" id="ARBA00006498"/>
    </source>
</evidence>
<evidence type="ECO:0000256" key="6">
    <source>
        <dbReference type="ARBA" id="ARBA00022982"/>
    </source>
</evidence>
<dbReference type="PANTHER" id="PTHR15336:SF0">
    <property type="entry name" value="CYTOCHROME B-C1 COMPLEX SUBUNIT 6, MITOCHONDRIAL"/>
    <property type="match status" value="1"/>
</dbReference>
<name>A0A448ZA40_9STRA</name>
<organism evidence="11 12">
    <name type="scientific">Pseudo-nitzschia multistriata</name>
    <dbReference type="NCBI Taxonomy" id="183589"/>
    <lineage>
        <taxon>Eukaryota</taxon>
        <taxon>Sar</taxon>
        <taxon>Stramenopiles</taxon>
        <taxon>Ochrophyta</taxon>
        <taxon>Bacillariophyta</taxon>
        <taxon>Bacillariophyceae</taxon>
        <taxon>Bacillariophycidae</taxon>
        <taxon>Bacillariales</taxon>
        <taxon>Bacillariaceae</taxon>
        <taxon>Pseudo-nitzschia</taxon>
    </lineage>
</organism>
<keyword evidence="7" id="KW-0496">Mitochondrion</keyword>
<keyword evidence="4" id="KW-0679">Respiratory chain</keyword>
<evidence type="ECO:0000256" key="4">
    <source>
        <dbReference type="ARBA" id="ARBA00022660"/>
    </source>
</evidence>
<evidence type="ECO:0000256" key="9">
    <source>
        <dbReference type="ARBA" id="ARBA00023157"/>
    </source>
</evidence>
<dbReference type="InterPro" id="IPR023184">
    <property type="entry name" value="Ubol_cytC_Rdtase_hinge_dom"/>
</dbReference>
<proteinExistence type="inferred from homology"/>
<comment type="similarity">
    <text evidence="2">Belongs to the UQCRH/QCR6 family.</text>
</comment>
<keyword evidence="3" id="KW-0813">Transport</keyword>
<evidence type="ECO:0000259" key="10">
    <source>
        <dbReference type="Pfam" id="PF02320"/>
    </source>
</evidence>
<comment type="subcellular location">
    <subcellularLocation>
        <location evidence="1">Mitochondrion inner membrane</location>
        <topology evidence="1">Peripheral membrane protein</topology>
        <orientation evidence="1">Intermembrane side</orientation>
    </subcellularLocation>
</comment>
<keyword evidence="12" id="KW-1185">Reference proteome</keyword>
<evidence type="ECO:0000256" key="3">
    <source>
        <dbReference type="ARBA" id="ARBA00022448"/>
    </source>
</evidence>
<dbReference type="OrthoDB" id="405848at2759"/>
<sequence length="68" mass="7757">MEDDEPVDKMADIRKSCVPNCPKPLANYEACKNRIKNKPGASCEIWYYELHHCVDKCVAPKIFAATKE</sequence>
<accession>A0A448ZA40</accession>
<dbReference type="SUPFAM" id="SSF81531">
    <property type="entry name" value="Non-heme 11 kDa protein of cytochrome bc1 complex (Ubiquinol-cytochrome c reductase)"/>
    <property type="match status" value="1"/>
</dbReference>
<gene>
    <name evidence="11" type="ORF">PSNMU_V1.4_AUG-EV-PASAV3_0057330</name>
</gene>
<dbReference type="GO" id="GO:0006122">
    <property type="term" value="P:mitochondrial electron transport, ubiquinol to cytochrome c"/>
    <property type="evidence" value="ECO:0007669"/>
    <property type="project" value="InterPro"/>
</dbReference>
<evidence type="ECO:0000256" key="5">
    <source>
        <dbReference type="ARBA" id="ARBA00022792"/>
    </source>
</evidence>
<dbReference type="GO" id="GO:0005743">
    <property type="term" value="C:mitochondrial inner membrane"/>
    <property type="evidence" value="ECO:0007669"/>
    <property type="project" value="UniProtKB-SubCell"/>
</dbReference>
<reference evidence="11 12" key="1">
    <citation type="submission" date="2019-01" db="EMBL/GenBank/DDBJ databases">
        <authorList>
            <person name="Ferrante I. M."/>
        </authorList>
    </citation>
    <scope>NUCLEOTIDE SEQUENCE [LARGE SCALE GENOMIC DNA]</scope>
    <source>
        <strain evidence="11 12">B856</strain>
    </source>
</reference>
<keyword evidence="6" id="KW-0249">Electron transport</keyword>
<dbReference type="FunFam" id="1.10.287.20:FF:000001">
    <property type="entry name" value="Cytochrome b-c1 complex subunit 6"/>
    <property type="match status" value="1"/>
</dbReference>
<dbReference type="InterPro" id="IPR003422">
    <property type="entry name" value="Cyt_b-c1_6"/>
</dbReference>
<evidence type="ECO:0000256" key="8">
    <source>
        <dbReference type="ARBA" id="ARBA00023136"/>
    </source>
</evidence>
<feature type="domain" description="Ubiquinol-cytochrome C reductase hinge" evidence="10">
    <location>
        <begin position="8"/>
        <end position="67"/>
    </location>
</feature>
<protein>
    <recommendedName>
        <fullName evidence="10">Ubiquinol-cytochrome C reductase hinge domain-containing protein</fullName>
    </recommendedName>
</protein>
<dbReference type="EMBL" id="CAACVS010000192">
    <property type="protein sequence ID" value="VEU38880.1"/>
    <property type="molecule type" value="Genomic_DNA"/>
</dbReference>
<keyword evidence="9" id="KW-1015">Disulfide bond</keyword>
<evidence type="ECO:0000256" key="7">
    <source>
        <dbReference type="ARBA" id="ARBA00023128"/>
    </source>
</evidence>
<evidence type="ECO:0000313" key="12">
    <source>
        <dbReference type="Proteomes" id="UP000291116"/>
    </source>
</evidence>
<dbReference type="AlphaFoldDB" id="A0A448ZA40"/>